<comment type="caution">
    <text evidence="1">The sequence shown here is derived from an EMBL/GenBank/DDBJ whole genome shotgun (WGS) entry which is preliminary data.</text>
</comment>
<dbReference type="AlphaFoldDB" id="M6UPG8"/>
<evidence type="ECO:0000313" key="2">
    <source>
        <dbReference type="Proteomes" id="UP000012153"/>
    </source>
</evidence>
<gene>
    <name evidence="1" type="ORF">LEP1GSC186_4637</name>
</gene>
<accession>M6UPG8</accession>
<sequence>MKPDYTIVFEAVSYEPDRNFKKIDRVFLRFLLSFNYMRKNE</sequence>
<protein>
    <submittedName>
        <fullName evidence="1">Uncharacterized protein</fullName>
    </submittedName>
</protein>
<dbReference type="EMBL" id="AHOP02000003">
    <property type="protein sequence ID" value="EMO42949.1"/>
    <property type="molecule type" value="Genomic_DNA"/>
</dbReference>
<organism evidence="1 2">
    <name type="scientific">Leptospira noguchii serovar Autumnalis str. ZUN142</name>
    <dbReference type="NCBI Taxonomy" id="1085540"/>
    <lineage>
        <taxon>Bacteria</taxon>
        <taxon>Pseudomonadati</taxon>
        <taxon>Spirochaetota</taxon>
        <taxon>Spirochaetia</taxon>
        <taxon>Leptospirales</taxon>
        <taxon>Leptospiraceae</taxon>
        <taxon>Leptospira</taxon>
    </lineage>
</organism>
<name>M6UPG8_9LEPT</name>
<evidence type="ECO:0000313" key="1">
    <source>
        <dbReference type="EMBL" id="EMO42949.1"/>
    </source>
</evidence>
<proteinExistence type="predicted"/>
<dbReference type="Proteomes" id="UP000012153">
    <property type="component" value="Unassembled WGS sequence"/>
</dbReference>
<reference evidence="1 2" key="1">
    <citation type="submission" date="2013-01" db="EMBL/GenBank/DDBJ databases">
        <authorList>
            <person name="Harkins D.M."/>
            <person name="Durkin A.S."/>
            <person name="Brinkac L.M."/>
            <person name="Haft D.H."/>
            <person name="Selengut J.D."/>
            <person name="Sanka R."/>
            <person name="DePew J."/>
            <person name="Purushe J."/>
            <person name="Matthias M.A."/>
            <person name="Vinetz J.M."/>
            <person name="Sutton G.G."/>
            <person name="Nierman W.C."/>
            <person name="Fouts D.E."/>
        </authorList>
    </citation>
    <scope>NUCLEOTIDE SEQUENCE [LARGE SCALE GENOMIC DNA]</scope>
    <source>
        <strain evidence="1 2">ZUN142</strain>
    </source>
</reference>